<evidence type="ECO:0000313" key="1">
    <source>
        <dbReference type="EMBL" id="GAA1563399.1"/>
    </source>
</evidence>
<dbReference type="InterPro" id="IPR011990">
    <property type="entry name" value="TPR-like_helical_dom_sf"/>
</dbReference>
<organism evidence="1 2">
    <name type="scientific">Dactylosporangium maewongense</name>
    <dbReference type="NCBI Taxonomy" id="634393"/>
    <lineage>
        <taxon>Bacteria</taxon>
        <taxon>Bacillati</taxon>
        <taxon>Actinomycetota</taxon>
        <taxon>Actinomycetes</taxon>
        <taxon>Micromonosporales</taxon>
        <taxon>Micromonosporaceae</taxon>
        <taxon>Dactylosporangium</taxon>
    </lineage>
</organism>
<gene>
    <name evidence="1" type="ORF">GCM10009827_101260</name>
</gene>
<dbReference type="SUPFAM" id="SSF48452">
    <property type="entry name" value="TPR-like"/>
    <property type="match status" value="1"/>
</dbReference>
<sequence length="293" mass="31641">MLDLFSRAEQRRGGGHGRTAVTQYLHSDVADLLAAGGNDRTRRALQAAAAEVAYLTGWMGFDDSDHTAATRYLTLAAHLAHHANEPALVGHVLRALAHQALDLDQPQRALDLATASVDGARYTEASPRERALLGVVHARALAVTGNPTAAATALIRAENDLRSATAGDDEPTRVFFFTEAALAHETARTLHVLGDHTRAEEQFERSVRLRKASQFARTHAVTLGYLGAIHAETGDIEHACVTWSTALDAMAGVRSGRTRQVAARIRSTVRPWLRHMPAARDIDERAAAYLTAA</sequence>
<proteinExistence type="predicted"/>
<dbReference type="EMBL" id="BAAAQD010000033">
    <property type="protein sequence ID" value="GAA1563399.1"/>
    <property type="molecule type" value="Genomic_DNA"/>
</dbReference>
<comment type="caution">
    <text evidence="1">The sequence shown here is derived from an EMBL/GenBank/DDBJ whole genome shotgun (WGS) entry which is preliminary data.</text>
</comment>
<name>A0ABN2CS58_9ACTN</name>
<protein>
    <recommendedName>
        <fullName evidence="3">Tat pathway signal protein</fullName>
    </recommendedName>
</protein>
<keyword evidence="2" id="KW-1185">Reference proteome</keyword>
<accession>A0ABN2CS58</accession>
<evidence type="ECO:0000313" key="2">
    <source>
        <dbReference type="Proteomes" id="UP001501470"/>
    </source>
</evidence>
<evidence type="ECO:0008006" key="3">
    <source>
        <dbReference type="Google" id="ProtNLM"/>
    </source>
</evidence>
<reference evidence="1 2" key="1">
    <citation type="journal article" date="2019" name="Int. J. Syst. Evol. Microbiol.">
        <title>The Global Catalogue of Microorganisms (GCM) 10K type strain sequencing project: providing services to taxonomists for standard genome sequencing and annotation.</title>
        <authorList>
            <consortium name="The Broad Institute Genomics Platform"/>
            <consortium name="The Broad Institute Genome Sequencing Center for Infectious Disease"/>
            <person name="Wu L."/>
            <person name="Ma J."/>
        </authorList>
    </citation>
    <scope>NUCLEOTIDE SEQUENCE [LARGE SCALE GENOMIC DNA]</scope>
    <source>
        <strain evidence="1 2">JCM 15933</strain>
    </source>
</reference>
<dbReference type="Proteomes" id="UP001501470">
    <property type="component" value="Unassembled WGS sequence"/>
</dbReference>
<dbReference type="Gene3D" id="1.25.40.10">
    <property type="entry name" value="Tetratricopeptide repeat domain"/>
    <property type="match status" value="1"/>
</dbReference>